<reference evidence="2" key="1">
    <citation type="submission" date="2022-11" db="UniProtKB">
        <authorList>
            <consortium name="WormBaseParasite"/>
        </authorList>
    </citation>
    <scope>IDENTIFICATION</scope>
</reference>
<dbReference type="WBParaSite" id="PSAMB.scaffold2238size24423.g16942.t1">
    <property type="protein sequence ID" value="PSAMB.scaffold2238size24423.g16942.t1"/>
    <property type="gene ID" value="PSAMB.scaffold2238size24423.g16942"/>
</dbReference>
<proteinExistence type="predicted"/>
<organism evidence="1 2">
    <name type="scientific">Plectus sambesii</name>
    <dbReference type="NCBI Taxonomy" id="2011161"/>
    <lineage>
        <taxon>Eukaryota</taxon>
        <taxon>Metazoa</taxon>
        <taxon>Ecdysozoa</taxon>
        <taxon>Nematoda</taxon>
        <taxon>Chromadorea</taxon>
        <taxon>Plectida</taxon>
        <taxon>Plectina</taxon>
        <taxon>Plectoidea</taxon>
        <taxon>Plectidae</taxon>
        <taxon>Plectus</taxon>
    </lineage>
</organism>
<name>A0A914VQE9_9BILA</name>
<dbReference type="AlphaFoldDB" id="A0A914VQE9"/>
<protein>
    <submittedName>
        <fullName evidence="2">Uncharacterized protein</fullName>
    </submittedName>
</protein>
<evidence type="ECO:0000313" key="2">
    <source>
        <dbReference type="WBParaSite" id="PSAMB.scaffold2238size24423.g16942.t1"/>
    </source>
</evidence>
<dbReference type="Proteomes" id="UP000887566">
    <property type="component" value="Unplaced"/>
</dbReference>
<keyword evidence="1" id="KW-1185">Reference proteome</keyword>
<accession>A0A914VQE9</accession>
<evidence type="ECO:0000313" key="1">
    <source>
        <dbReference type="Proteomes" id="UP000887566"/>
    </source>
</evidence>
<sequence length="114" mass="13130">MCARRPELLHGSSWSFSSLKRRAKQLFRTAARAGAGVSSPDVSHHLLFDAPPPLRDHLVYTSALPPSLRPPVDFASAPLYCWCPKGNFFDFFIHLCWRLPWWLAVCKEFFSRKR</sequence>